<dbReference type="Proteomes" id="UP000214365">
    <property type="component" value="Unassembled WGS sequence"/>
</dbReference>
<evidence type="ECO:0000256" key="1">
    <source>
        <dbReference type="SAM" id="Coils"/>
    </source>
</evidence>
<protein>
    <recommendedName>
        <fullName evidence="3">MACPF domain-containing protein</fullName>
    </recommendedName>
</protein>
<dbReference type="AlphaFoldDB" id="A0A225AQR7"/>
<feature type="coiled-coil region" evidence="1">
    <location>
        <begin position="35"/>
        <end position="101"/>
    </location>
</feature>
<comment type="caution">
    <text evidence="4">The sequence shown here is derived from an EMBL/GenBank/DDBJ whole genome shotgun (WGS) entry which is preliminary data.</text>
</comment>
<dbReference type="GeneID" id="31004846"/>
<dbReference type="Pfam" id="PF01823">
    <property type="entry name" value="MACPF"/>
    <property type="match status" value="1"/>
</dbReference>
<evidence type="ECO:0000259" key="3">
    <source>
        <dbReference type="PROSITE" id="PS51412"/>
    </source>
</evidence>
<feature type="compositionally biased region" description="Polar residues" evidence="2">
    <location>
        <begin position="22"/>
        <end position="31"/>
    </location>
</feature>
<dbReference type="OrthoDB" id="4250793at2759"/>
<evidence type="ECO:0000313" key="5">
    <source>
        <dbReference type="Proteomes" id="UP000214365"/>
    </source>
</evidence>
<name>A0A225AQR7_TALAT</name>
<reference evidence="4 5" key="1">
    <citation type="submission" date="2015-06" db="EMBL/GenBank/DDBJ databases">
        <title>Talaromyces atroroseus IBT 11181 draft genome.</title>
        <authorList>
            <person name="Rasmussen K.B."/>
            <person name="Rasmussen S."/>
            <person name="Petersen B."/>
            <person name="Sicheritz-Ponten T."/>
            <person name="Mortensen U.H."/>
            <person name="Thrane U."/>
        </authorList>
    </citation>
    <scope>NUCLEOTIDE SEQUENCE [LARGE SCALE GENOMIC DNA]</scope>
    <source>
        <strain evidence="4 5">IBT 11181</strain>
    </source>
</reference>
<dbReference type="EMBL" id="LFMY01000007">
    <property type="protein sequence ID" value="OKL59598.1"/>
    <property type="molecule type" value="Genomic_DNA"/>
</dbReference>
<accession>A0A225AQR7</accession>
<gene>
    <name evidence="4" type="ORF">UA08_05090</name>
</gene>
<sequence>MLPSRRAPPPRALSGRCWTPLVSPTPSASAQRVTVDKLSSLAQELAQVAKELAQQMQYRLAPDQRGLAQQAHSQERWAQELQAQLAKAQQELDQLRQIQNAPDEQVQAAQAPAEQPQGESVKLPTWTYLGRGVNLLANPNIFKVNDILETTNLPAIIKLVGEKKAQIPGLNGAHASLAENVRFVQGASQGTANYLTVLTGSELIDKLSTGVEFSGSYSAVTVSAGANYSYEKSVKRTDLYALYSSQTEIYSVLLDDEMVIDNINPRFWAAAKALPDLDENGTHEEAYRKFFFNWGTHVIVRGTVGTRYQFKVQTSDVVSSDKETWGLSVKANYAGVISGNANVNQGTVEDRFKNTVQGQVNIIGGDESSRLELLRDHDNKAKFDKWCQSRGNGQNESTTKINVKTIGDLLSGSPADEYQTTGAKLNSGLSYLLRGGSAGSMQHIRGVIYYEGWESGNGSQYQVGCEIWGSSPEITDVRVFQPAELHSHKKEYFQIKVPNSWEGKGNFGMDKWFHSSVSSGLTINAWPKKELTVMVWGSTGIRVVMELFPRDVEGVIRLVWPARRRSDTITIDDSITAKQYTAK</sequence>
<feature type="compositionally biased region" description="Pro residues" evidence="2">
    <location>
        <begin position="1"/>
        <end position="11"/>
    </location>
</feature>
<evidence type="ECO:0000256" key="2">
    <source>
        <dbReference type="SAM" id="MobiDB-lite"/>
    </source>
</evidence>
<keyword evidence="5" id="KW-1185">Reference proteome</keyword>
<organism evidence="4 5">
    <name type="scientific">Talaromyces atroroseus</name>
    <dbReference type="NCBI Taxonomy" id="1441469"/>
    <lineage>
        <taxon>Eukaryota</taxon>
        <taxon>Fungi</taxon>
        <taxon>Dikarya</taxon>
        <taxon>Ascomycota</taxon>
        <taxon>Pezizomycotina</taxon>
        <taxon>Eurotiomycetes</taxon>
        <taxon>Eurotiomycetidae</taxon>
        <taxon>Eurotiales</taxon>
        <taxon>Trichocomaceae</taxon>
        <taxon>Talaromyces</taxon>
        <taxon>Talaromyces sect. Trachyspermi</taxon>
    </lineage>
</organism>
<keyword evidence="1" id="KW-0175">Coiled coil</keyword>
<feature type="domain" description="MACPF" evidence="3">
    <location>
        <begin position="111"/>
        <end position="440"/>
    </location>
</feature>
<proteinExistence type="predicted"/>
<dbReference type="RefSeq" id="XP_020119719.1">
    <property type="nucleotide sequence ID" value="XM_020267374.1"/>
</dbReference>
<dbReference type="PROSITE" id="PS51412">
    <property type="entry name" value="MACPF_2"/>
    <property type="match status" value="1"/>
</dbReference>
<evidence type="ECO:0000313" key="4">
    <source>
        <dbReference type="EMBL" id="OKL59598.1"/>
    </source>
</evidence>
<feature type="region of interest" description="Disordered" evidence="2">
    <location>
        <begin position="1"/>
        <end position="31"/>
    </location>
</feature>
<dbReference type="InterPro" id="IPR020864">
    <property type="entry name" value="MACPF"/>
</dbReference>